<proteinExistence type="predicted"/>
<dbReference type="AlphaFoldDB" id="A0A6C0KBI6"/>
<feature type="transmembrane region" description="Helical" evidence="1">
    <location>
        <begin position="21"/>
        <end position="39"/>
    </location>
</feature>
<keyword evidence="1" id="KW-0472">Membrane</keyword>
<name>A0A6C0KBI6_9ZZZZ</name>
<feature type="transmembrane region" description="Helical" evidence="1">
    <location>
        <begin position="59"/>
        <end position="81"/>
    </location>
</feature>
<dbReference type="EMBL" id="MN740842">
    <property type="protein sequence ID" value="QHU14551.1"/>
    <property type="molecule type" value="Genomic_DNA"/>
</dbReference>
<sequence>MQGETLRLLRLFSFSQPGMEIALALVVVIGVCILSFAGAEVNLFGVSAWFESTNIVSLSMTLTVILVSLVAASKTGLDLWYTRDPMMIPGIPMEFPYELIYVWYVLALGSFLGLVWWAGNNVRNRQLGLSGLQIRWEKDNPVNITAPHLTAGVNPEENACLSAWGDLPAVLQTYYANRPNQKEEISTYLTNCDDPDPETTKISTYTEQTVSYTSDGVMASGQNYRVDVSVQLDNTGNFNKQVDVQLKTGATWKVVNTVIAYTTGFDTTEAQDKIWTQTDTDTDDGMSINSDGLVMIYIDLPDGTVLKIRLDDNMHLPTDDEEVDPDGSITFKLIPSKAAMKPLKLTIKALVDTFAQPYQDVIDFESV</sequence>
<evidence type="ECO:0000313" key="2">
    <source>
        <dbReference type="EMBL" id="QHU14551.1"/>
    </source>
</evidence>
<feature type="transmembrane region" description="Helical" evidence="1">
    <location>
        <begin position="101"/>
        <end position="119"/>
    </location>
</feature>
<protein>
    <submittedName>
        <fullName evidence="2">Uncharacterized protein</fullName>
    </submittedName>
</protein>
<evidence type="ECO:0000256" key="1">
    <source>
        <dbReference type="SAM" id="Phobius"/>
    </source>
</evidence>
<accession>A0A6C0KBI6</accession>
<keyword evidence="1" id="KW-0812">Transmembrane</keyword>
<keyword evidence="1" id="KW-1133">Transmembrane helix</keyword>
<reference evidence="2" key="1">
    <citation type="journal article" date="2020" name="Nature">
        <title>Giant virus diversity and host interactions through global metagenomics.</title>
        <authorList>
            <person name="Schulz F."/>
            <person name="Roux S."/>
            <person name="Paez-Espino D."/>
            <person name="Jungbluth S."/>
            <person name="Walsh D.A."/>
            <person name="Denef V.J."/>
            <person name="McMahon K.D."/>
            <person name="Konstantinidis K.T."/>
            <person name="Eloe-Fadrosh E.A."/>
            <person name="Kyrpides N.C."/>
            <person name="Woyke T."/>
        </authorList>
    </citation>
    <scope>NUCLEOTIDE SEQUENCE</scope>
    <source>
        <strain evidence="2">GVMAG-S-1102113-118</strain>
    </source>
</reference>
<organism evidence="2">
    <name type="scientific">viral metagenome</name>
    <dbReference type="NCBI Taxonomy" id="1070528"/>
    <lineage>
        <taxon>unclassified sequences</taxon>
        <taxon>metagenomes</taxon>
        <taxon>organismal metagenomes</taxon>
    </lineage>
</organism>